<feature type="domain" description="YTH" evidence="2">
    <location>
        <begin position="919"/>
        <end position="1062"/>
    </location>
</feature>
<dbReference type="CDD" id="cd21134">
    <property type="entry name" value="YTH"/>
    <property type="match status" value="2"/>
</dbReference>
<feature type="compositionally biased region" description="Low complexity" evidence="1">
    <location>
        <begin position="584"/>
        <end position="606"/>
    </location>
</feature>
<sequence>MDNETQFTRQDEADSDSYEDSIRSTTPKQGVRLRVAKGEELLSGGLTGGQEEKIAENWLMPGDVESHMPPGSSSSMSAGGSAGNNRRNQPKRPAQVIDHVPPLPPAPTPTYHYPSSYGQRPAFYGSGQYTMPAIAPAHVHHYPYPPGQGFRVPADPGMLSPNVHANYPSMMTAPYPYQHQRHSPECNSPSQAGFSNPNIYGPPQHQHANPSPPPPFTNHGQFHSLRYPSPIPHSPPYTGYQTPAPYSYQSQSQYSYPRPDSDGQGTWWYLPVAHLPHYESTPPPSASYQAPPFTMGYSPVNHPPQHHETEPSPPHRYPSSVTVSSPPSLPQNHILRPPIPSGSFHPPQPQPQPQPQPPPPVSLSPAPPPPDPPSPPKVVVPPESRKSYHPSPPAHRSEWVMWTGNVPPDATHDELWRFFTQKPQSPPVQPQSPSPLSLSPHSHPHPVSGSSSSSSSYQHPNPNPKPGSKLNLIPNPIPNSHLNLNLSPVRNSNNGVVSIFLISRSSCAFVNYESLSTLEIAIQRFNGLPLRSHDPRCPRLVCRVRKKDDDLRAGVGGQRGVGMHIRYIRAKEARERQQKREEGLVANSTSTSTLTTSTNAVSSASMSEEDSESVVARAGSVDGAGGVGRGIGKRFISSGGGQSNNSSGSYASTTSSLFTRYFPKRFFILKSLSQYDLDLSVEKGLWATQKHNEGILDQAYRTSSEVYLIFGVNRSGEFYGYARMTGPVKGEHAVSWGPRTDSASSVASTRSSLSPVTGRASVQADTIFEEGPSGSPRAVFERSFGDIHTGAGSSSASAKQFFTDHLVDESPAPLTGSSYSAAAAVTPPVSSYAERRSAPAELKDHHKKITLQTPVMKFSLDYPKMKGMGTSRSMGEGMGKAITTIPPVLQRDFQLDEEAPVRAMKRPSGSGSGSGSGSSRSSSEGREPSGQVDGVVGKGGQMHSPGELGPSGQVDGVVGKGKQLSPSLSPSSFPPGVSPPPSGSSPPAPVPPPAASPRAGKEKDREESWGDSFKVEWIQTERLPFYRTRHIRNPWNHDREIKVSRDGTELEPGVGQQLLDEWERYVKEKEEKEKGVDGVVGGEEDVEGKPKYTPSVVGVSSSTRKSAVGKRNG</sequence>
<feature type="compositionally biased region" description="Low complexity" evidence="1">
    <location>
        <begin position="68"/>
        <end position="79"/>
    </location>
</feature>
<feature type="compositionally biased region" description="Low complexity" evidence="1">
    <location>
        <begin position="240"/>
        <end position="258"/>
    </location>
</feature>
<evidence type="ECO:0000259" key="2">
    <source>
        <dbReference type="PROSITE" id="PS50882"/>
    </source>
</evidence>
<proteinExistence type="predicted"/>
<reference evidence="3" key="1">
    <citation type="journal article" date="2021" name="Genome Biol. Evol.">
        <title>The assembled and annotated genome of the fairy-ring fungus Marasmius oreades.</title>
        <authorList>
            <person name="Hiltunen M."/>
            <person name="Ament-Velasquez S.L."/>
            <person name="Johannesson H."/>
        </authorList>
    </citation>
    <scope>NUCLEOTIDE SEQUENCE</scope>
    <source>
        <strain evidence="3">03SP1</strain>
    </source>
</reference>
<dbReference type="GO" id="GO:1990247">
    <property type="term" value="F:N6-methyladenosine-containing RNA reader activity"/>
    <property type="evidence" value="ECO:0007669"/>
    <property type="project" value="TreeGrafter"/>
</dbReference>
<protein>
    <recommendedName>
        <fullName evidence="2">YTH domain-containing protein</fullName>
    </recommendedName>
</protein>
<dbReference type="Pfam" id="PF04146">
    <property type="entry name" value="YTH"/>
    <property type="match status" value="2"/>
</dbReference>
<name>A0A9P7RQI2_9AGAR</name>
<comment type="caution">
    <text evidence="3">The sequence shown here is derived from an EMBL/GenBank/DDBJ whole genome shotgun (WGS) entry which is preliminary data.</text>
</comment>
<organism evidence="3 4">
    <name type="scientific">Marasmius oreades</name>
    <name type="common">fairy-ring Marasmius</name>
    <dbReference type="NCBI Taxonomy" id="181124"/>
    <lineage>
        <taxon>Eukaryota</taxon>
        <taxon>Fungi</taxon>
        <taxon>Dikarya</taxon>
        <taxon>Basidiomycota</taxon>
        <taxon>Agaricomycotina</taxon>
        <taxon>Agaricomycetes</taxon>
        <taxon>Agaricomycetidae</taxon>
        <taxon>Agaricales</taxon>
        <taxon>Marasmiineae</taxon>
        <taxon>Marasmiaceae</taxon>
        <taxon>Marasmius</taxon>
    </lineage>
</organism>
<dbReference type="InterPro" id="IPR007275">
    <property type="entry name" value="YTH_domain"/>
</dbReference>
<evidence type="ECO:0000256" key="1">
    <source>
        <dbReference type="SAM" id="MobiDB-lite"/>
    </source>
</evidence>
<dbReference type="GO" id="GO:0005654">
    <property type="term" value="C:nucleoplasm"/>
    <property type="evidence" value="ECO:0007669"/>
    <property type="project" value="TreeGrafter"/>
</dbReference>
<dbReference type="AlphaFoldDB" id="A0A9P7RQI2"/>
<dbReference type="GO" id="GO:0000398">
    <property type="term" value="P:mRNA splicing, via spliceosome"/>
    <property type="evidence" value="ECO:0007669"/>
    <property type="project" value="TreeGrafter"/>
</dbReference>
<dbReference type="PANTHER" id="PTHR12357:SF3">
    <property type="entry name" value="YTH DOMAIN-CONTAINING PROTEIN 1"/>
    <property type="match status" value="1"/>
</dbReference>
<dbReference type="Pfam" id="PF25701">
    <property type="entry name" value="RRM_YTH1"/>
    <property type="match status" value="1"/>
</dbReference>
<feature type="compositionally biased region" description="Low complexity" evidence="1">
    <location>
        <begin position="917"/>
        <end position="935"/>
    </location>
</feature>
<dbReference type="PANTHER" id="PTHR12357">
    <property type="entry name" value="YTH YT521-B HOMOLOGY DOMAIN-CONTAINING"/>
    <property type="match status" value="1"/>
</dbReference>
<accession>A0A9P7RQI2</accession>
<feature type="region of interest" description="Disordered" evidence="1">
    <location>
        <begin position="572"/>
        <end position="612"/>
    </location>
</feature>
<feature type="region of interest" description="Disordered" evidence="1">
    <location>
        <begin position="280"/>
        <end position="398"/>
    </location>
</feature>
<feature type="compositionally biased region" description="Low complexity" evidence="1">
    <location>
        <begin position="952"/>
        <end position="971"/>
    </location>
</feature>
<feature type="region of interest" description="Disordered" evidence="1">
    <location>
        <begin position="178"/>
        <end position="261"/>
    </location>
</feature>
<evidence type="ECO:0000313" key="4">
    <source>
        <dbReference type="Proteomes" id="UP001049176"/>
    </source>
</evidence>
<evidence type="ECO:0000313" key="3">
    <source>
        <dbReference type="EMBL" id="KAG7087926.1"/>
    </source>
</evidence>
<feature type="compositionally biased region" description="Pro residues" evidence="1">
    <location>
        <begin position="346"/>
        <end position="379"/>
    </location>
</feature>
<dbReference type="Proteomes" id="UP001049176">
    <property type="component" value="Chromosome 8"/>
</dbReference>
<dbReference type="RefSeq" id="XP_043004397.1">
    <property type="nucleotide sequence ID" value="XM_043157032.1"/>
</dbReference>
<dbReference type="PROSITE" id="PS50882">
    <property type="entry name" value="YTH"/>
    <property type="match status" value="2"/>
</dbReference>
<feature type="compositionally biased region" description="Pro residues" evidence="1">
    <location>
        <begin position="424"/>
        <end position="433"/>
    </location>
</feature>
<feature type="compositionally biased region" description="Pro residues" evidence="1">
    <location>
        <begin position="972"/>
        <end position="995"/>
    </location>
</feature>
<feature type="region of interest" description="Disordered" evidence="1">
    <location>
        <begin position="1"/>
        <end position="114"/>
    </location>
</feature>
<feature type="compositionally biased region" description="Basic and acidic residues" evidence="1">
    <location>
        <begin position="999"/>
        <end position="1008"/>
    </location>
</feature>
<feature type="region of interest" description="Disordered" evidence="1">
    <location>
        <begin position="422"/>
        <end position="475"/>
    </location>
</feature>
<dbReference type="OrthoDB" id="6103986at2759"/>
<dbReference type="GO" id="GO:0000381">
    <property type="term" value="P:regulation of alternative mRNA splicing, via spliceosome"/>
    <property type="evidence" value="ECO:0007669"/>
    <property type="project" value="TreeGrafter"/>
</dbReference>
<dbReference type="InterPro" id="IPR057720">
    <property type="entry name" value="RRM_YTH1"/>
</dbReference>
<feature type="compositionally biased region" description="Polar residues" evidence="1">
    <location>
        <begin position="185"/>
        <end position="198"/>
    </location>
</feature>
<feature type="compositionally biased region" description="Low complexity" evidence="1">
    <location>
        <begin position="434"/>
        <end position="460"/>
    </location>
</feature>
<feature type="region of interest" description="Disordered" evidence="1">
    <location>
        <begin position="1075"/>
        <end position="1113"/>
    </location>
</feature>
<feature type="domain" description="YTH" evidence="2">
    <location>
        <begin position="664"/>
        <end position="799"/>
    </location>
</feature>
<gene>
    <name evidence="3" type="ORF">E1B28_011972</name>
</gene>
<dbReference type="EMBL" id="CM032188">
    <property type="protein sequence ID" value="KAG7087926.1"/>
    <property type="molecule type" value="Genomic_DNA"/>
</dbReference>
<dbReference type="GO" id="GO:0003729">
    <property type="term" value="F:mRNA binding"/>
    <property type="evidence" value="ECO:0007669"/>
    <property type="project" value="TreeGrafter"/>
</dbReference>
<feature type="compositionally biased region" description="Basic and acidic residues" evidence="1">
    <location>
        <begin position="572"/>
        <end position="583"/>
    </location>
</feature>
<feature type="region of interest" description="Disordered" evidence="1">
    <location>
        <begin position="902"/>
        <end position="1013"/>
    </location>
</feature>
<dbReference type="InterPro" id="IPR045168">
    <property type="entry name" value="YTH_prot"/>
</dbReference>
<keyword evidence="4" id="KW-1185">Reference proteome</keyword>
<dbReference type="Gene3D" id="3.10.590.10">
    <property type="entry name" value="ph1033 like domains"/>
    <property type="match status" value="2"/>
</dbReference>
<dbReference type="GeneID" id="66081047"/>